<proteinExistence type="predicted"/>
<gene>
    <name evidence="1" type="ORF">MAR_020664</name>
</gene>
<dbReference type="Proteomes" id="UP001164746">
    <property type="component" value="Chromosome 5"/>
</dbReference>
<dbReference type="EMBL" id="CP111016">
    <property type="protein sequence ID" value="WAR05295.1"/>
    <property type="molecule type" value="Genomic_DNA"/>
</dbReference>
<keyword evidence="2" id="KW-1185">Reference proteome</keyword>
<evidence type="ECO:0000313" key="1">
    <source>
        <dbReference type="EMBL" id="WAR05295.1"/>
    </source>
</evidence>
<feature type="non-terminal residue" evidence="1">
    <location>
        <position position="76"/>
    </location>
</feature>
<name>A0ABY7E608_MYAAR</name>
<evidence type="ECO:0000313" key="2">
    <source>
        <dbReference type="Proteomes" id="UP001164746"/>
    </source>
</evidence>
<reference evidence="1" key="1">
    <citation type="submission" date="2022-11" db="EMBL/GenBank/DDBJ databases">
        <title>Centuries of genome instability and evolution in soft-shell clam transmissible cancer (bioRxiv).</title>
        <authorList>
            <person name="Hart S.F.M."/>
            <person name="Yonemitsu M.A."/>
            <person name="Giersch R.M."/>
            <person name="Beal B.F."/>
            <person name="Arriagada G."/>
            <person name="Davis B.W."/>
            <person name="Ostrander E.A."/>
            <person name="Goff S.P."/>
            <person name="Metzger M.J."/>
        </authorList>
    </citation>
    <scope>NUCLEOTIDE SEQUENCE</scope>
    <source>
        <strain evidence="1">MELC-2E11</strain>
        <tissue evidence="1">Siphon/mantle</tissue>
    </source>
</reference>
<protein>
    <submittedName>
        <fullName evidence="1">Uncharacterized protein</fullName>
    </submittedName>
</protein>
<accession>A0ABY7E608</accession>
<sequence>TGTVRDVPRSGRLRTTSGQEDRYLELNDLCSGKETRFTRPAHTCPAKIVQRTCALKQSAVADCVVQERVAFLPTEC</sequence>
<organism evidence="1 2">
    <name type="scientific">Mya arenaria</name>
    <name type="common">Soft-shell clam</name>
    <dbReference type="NCBI Taxonomy" id="6604"/>
    <lineage>
        <taxon>Eukaryota</taxon>
        <taxon>Metazoa</taxon>
        <taxon>Spiralia</taxon>
        <taxon>Lophotrochozoa</taxon>
        <taxon>Mollusca</taxon>
        <taxon>Bivalvia</taxon>
        <taxon>Autobranchia</taxon>
        <taxon>Heteroconchia</taxon>
        <taxon>Euheterodonta</taxon>
        <taxon>Imparidentia</taxon>
        <taxon>Neoheterodontei</taxon>
        <taxon>Myida</taxon>
        <taxon>Myoidea</taxon>
        <taxon>Myidae</taxon>
        <taxon>Mya</taxon>
    </lineage>
</organism>